<dbReference type="STRING" id="2282107.A0A286U998"/>
<feature type="transmembrane region" description="Helical" evidence="7">
    <location>
        <begin position="214"/>
        <end position="235"/>
    </location>
</feature>
<reference evidence="9 10" key="1">
    <citation type="journal article" date="2017" name="Mol. Ecol.">
        <title>Comparative and population genomic landscape of Phellinus noxius: A hypervariable fungus causing root rot in trees.</title>
        <authorList>
            <person name="Chung C.L."/>
            <person name="Lee T.J."/>
            <person name="Akiba M."/>
            <person name="Lee H.H."/>
            <person name="Kuo T.H."/>
            <person name="Liu D."/>
            <person name="Ke H.M."/>
            <person name="Yokoi T."/>
            <person name="Roa M.B."/>
            <person name="Lu M.J."/>
            <person name="Chang Y.Y."/>
            <person name="Ann P.J."/>
            <person name="Tsai J.N."/>
            <person name="Chen C.Y."/>
            <person name="Tzean S.S."/>
            <person name="Ota Y."/>
            <person name="Hattori T."/>
            <person name="Sahashi N."/>
            <person name="Liou R.F."/>
            <person name="Kikuchi T."/>
            <person name="Tsai I.J."/>
        </authorList>
    </citation>
    <scope>NUCLEOTIDE SEQUENCE [LARGE SCALE GENOMIC DNA]</scope>
    <source>
        <strain evidence="9 10">FFPRI411160</strain>
    </source>
</reference>
<evidence type="ECO:0000256" key="6">
    <source>
        <dbReference type="ARBA" id="ARBA00023136"/>
    </source>
</evidence>
<keyword evidence="10" id="KW-1185">Reference proteome</keyword>
<dbReference type="GO" id="GO:0016020">
    <property type="term" value="C:membrane"/>
    <property type="evidence" value="ECO:0007669"/>
    <property type="project" value="TreeGrafter"/>
</dbReference>
<evidence type="ECO:0000256" key="5">
    <source>
        <dbReference type="ARBA" id="ARBA00022989"/>
    </source>
</evidence>
<evidence type="ECO:0000256" key="4">
    <source>
        <dbReference type="ARBA" id="ARBA00022692"/>
    </source>
</evidence>
<dbReference type="SUPFAM" id="SSF103473">
    <property type="entry name" value="MFS general substrate transporter"/>
    <property type="match status" value="1"/>
</dbReference>
<dbReference type="InterPro" id="IPR011701">
    <property type="entry name" value="MFS"/>
</dbReference>
<feature type="transmembrane region" description="Helical" evidence="7">
    <location>
        <begin position="299"/>
        <end position="318"/>
    </location>
</feature>
<feature type="transmembrane region" description="Helical" evidence="7">
    <location>
        <begin position="457"/>
        <end position="478"/>
    </location>
</feature>
<dbReference type="AlphaFoldDB" id="A0A286U998"/>
<proteinExistence type="inferred from homology"/>
<comment type="subcellular location">
    <subcellularLocation>
        <location evidence="1">Endomembrane system</location>
        <topology evidence="1">Multi-pass membrane protein</topology>
    </subcellularLocation>
</comment>
<feature type="transmembrane region" description="Helical" evidence="7">
    <location>
        <begin position="370"/>
        <end position="389"/>
    </location>
</feature>
<dbReference type="Proteomes" id="UP000217199">
    <property type="component" value="Unassembled WGS sequence"/>
</dbReference>
<keyword evidence="5 7" id="KW-1133">Transmembrane helix</keyword>
<organism evidence="9 10">
    <name type="scientific">Pyrrhoderma noxium</name>
    <dbReference type="NCBI Taxonomy" id="2282107"/>
    <lineage>
        <taxon>Eukaryota</taxon>
        <taxon>Fungi</taxon>
        <taxon>Dikarya</taxon>
        <taxon>Basidiomycota</taxon>
        <taxon>Agaricomycotina</taxon>
        <taxon>Agaricomycetes</taxon>
        <taxon>Hymenochaetales</taxon>
        <taxon>Hymenochaetaceae</taxon>
        <taxon>Pyrrhoderma</taxon>
    </lineage>
</organism>
<feature type="transmembrane region" description="Helical" evidence="7">
    <location>
        <begin position="338"/>
        <end position="358"/>
    </location>
</feature>
<keyword evidence="3" id="KW-0813">Transport</keyword>
<feature type="transmembrane region" description="Helical" evidence="7">
    <location>
        <begin position="125"/>
        <end position="143"/>
    </location>
</feature>
<feature type="transmembrane region" description="Helical" evidence="7">
    <location>
        <begin position="155"/>
        <end position="174"/>
    </location>
</feature>
<feature type="transmembrane region" description="Helical" evidence="7">
    <location>
        <begin position="395"/>
        <end position="417"/>
    </location>
</feature>
<dbReference type="InterPro" id="IPR020846">
    <property type="entry name" value="MFS_dom"/>
</dbReference>
<dbReference type="PROSITE" id="PS50850">
    <property type="entry name" value="MFS"/>
    <property type="match status" value="1"/>
</dbReference>
<comment type="caution">
    <text evidence="9">The sequence shown here is derived from an EMBL/GenBank/DDBJ whole genome shotgun (WGS) entry which is preliminary data.</text>
</comment>
<evidence type="ECO:0000256" key="3">
    <source>
        <dbReference type="ARBA" id="ARBA00022448"/>
    </source>
</evidence>
<keyword evidence="6 7" id="KW-0472">Membrane</keyword>
<evidence type="ECO:0000313" key="9">
    <source>
        <dbReference type="EMBL" id="PAV16157.1"/>
    </source>
</evidence>
<dbReference type="PANTHER" id="PTHR23514:SF3">
    <property type="entry name" value="BYPASS OF STOP CODON PROTEIN 6"/>
    <property type="match status" value="1"/>
</dbReference>
<protein>
    <submittedName>
        <fullName evidence="9">MFS general substrate transporter</fullName>
    </submittedName>
</protein>
<name>A0A286U998_9AGAM</name>
<dbReference type="FunFam" id="1.20.1250.20:FF:000286">
    <property type="entry name" value="MFS efflux transporter"/>
    <property type="match status" value="1"/>
</dbReference>
<gene>
    <name evidence="9" type="ORF">PNOK_0777700</name>
</gene>
<dbReference type="PANTHER" id="PTHR23514">
    <property type="entry name" value="BYPASS OF STOP CODON PROTEIN 6"/>
    <property type="match status" value="1"/>
</dbReference>
<dbReference type="GO" id="GO:0022857">
    <property type="term" value="F:transmembrane transporter activity"/>
    <property type="evidence" value="ECO:0007669"/>
    <property type="project" value="InterPro"/>
</dbReference>
<sequence length="486" mass="52808">MAALAAEGLAIHQPPIKIISGTTADEIDDHQIVKGLDGLETACASVQELPKVGIIDDGDLSLAHKHSNARDIGIEELQIQENEPEVPRLTKNLRQASCYISLYISGYNCGVTGTLLPTIEKVYKLNYATVSLLFVSFCIGYLFSAFGSGRLIRRFGFGKVLTGAGVLMMLGIIINCSQLVSFPLMCFAFLIVGTGFSTQLGLSNSYFATLPRPLLRMGVLHGLYGFGAFTSPLIATLFISRDIRLNLFYLTSLGLIVPSILVSYFAFVHGAARYNKLPDEIVVVVEDNASTKRESLREIITRWEVWILSLFLLFYVGAEESIGGWIVSYMTIVRHGDASGSAWVASGFYLGIAVGRVCLPFLNLIVGERLIVLIYILLAAGLQAVSWAVNSFMATAISTALVGLTISTFYTAAIHTASKLLPRRMHTTAMTMMSSIGQSGSAIFPFVIGLISNKKGIWTVQPAVVALLVGQFICWNLVPKVARRVE</sequence>
<feature type="transmembrane region" description="Helical" evidence="7">
    <location>
        <begin position="247"/>
        <end position="267"/>
    </location>
</feature>
<dbReference type="InterPro" id="IPR036259">
    <property type="entry name" value="MFS_trans_sf"/>
</dbReference>
<keyword evidence="4 7" id="KW-0812">Transmembrane</keyword>
<accession>A0A286U998</accession>
<dbReference type="Gene3D" id="1.20.1250.20">
    <property type="entry name" value="MFS general substrate transporter like domains"/>
    <property type="match status" value="2"/>
</dbReference>
<comment type="similarity">
    <text evidence="2">Belongs to the major facilitator superfamily.</text>
</comment>
<dbReference type="InParanoid" id="A0A286U998"/>
<dbReference type="Pfam" id="PF07690">
    <property type="entry name" value="MFS_1"/>
    <property type="match status" value="1"/>
</dbReference>
<evidence type="ECO:0000259" key="8">
    <source>
        <dbReference type="PROSITE" id="PS50850"/>
    </source>
</evidence>
<dbReference type="EMBL" id="NBII01000008">
    <property type="protein sequence ID" value="PAV16157.1"/>
    <property type="molecule type" value="Genomic_DNA"/>
</dbReference>
<evidence type="ECO:0000256" key="2">
    <source>
        <dbReference type="ARBA" id="ARBA00008335"/>
    </source>
</evidence>
<evidence type="ECO:0000256" key="7">
    <source>
        <dbReference type="SAM" id="Phobius"/>
    </source>
</evidence>
<feature type="transmembrane region" description="Helical" evidence="7">
    <location>
        <begin position="429"/>
        <end position="451"/>
    </location>
</feature>
<dbReference type="InterPro" id="IPR051788">
    <property type="entry name" value="MFS_Transporter"/>
</dbReference>
<dbReference type="OrthoDB" id="413079at2759"/>
<feature type="domain" description="Major facilitator superfamily (MFS) profile" evidence="8">
    <location>
        <begin position="94"/>
        <end position="482"/>
    </location>
</feature>
<evidence type="ECO:0000313" key="10">
    <source>
        <dbReference type="Proteomes" id="UP000217199"/>
    </source>
</evidence>
<evidence type="ECO:0000256" key="1">
    <source>
        <dbReference type="ARBA" id="ARBA00004127"/>
    </source>
</evidence>
<feature type="transmembrane region" description="Helical" evidence="7">
    <location>
        <begin position="180"/>
        <end position="202"/>
    </location>
</feature>
<feature type="transmembrane region" description="Helical" evidence="7">
    <location>
        <begin position="98"/>
        <end position="119"/>
    </location>
</feature>
<dbReference type="GO" id="GO:0012505">
    <property type="term" value="C:endomembrane system"/>
    <property type="evidence" value="ECO:0007669"/>
    <property type="project" value="UniProtKB-SubCell"/>
</dbReference>